<dbReference type="FunFam" id="3.30.160.60:FF:000072">
    <property type="entry name" value="zinc finger protein 143 isoform X1"/>
    <property type="match status" value="2"/>
</dbReference>
<comment type="subcellular location">
    <subcellularLocation>
        <location evidence="1">Nucleus</location>
    </subcellularLocation>
</comment>
<organism evidence="10 11">
    <name type="scientific">Elsinoe australis</name>
    <dbReference type="NCBI Taxonomy" id="40998"/>
    <lineage>
        <taxon>Eukaryota</taxon>
        <taxon>Fungi</taxon>
        <taxon>Dikarya</taxon>
        <taxon>Ascomycota</taxon>
        <taxon>Pezizomycotina</taxon>
        <taxon>Dothideomycetes</taxon>
        <taxon>Dothideomycetidae</taxon>
        <taxon>Myriangiales</taxon>
        <taxon>Elsinoaceae</taxon>
        <taxon>Elsinoe</taxon>
    </lineage>
</organism>
<dbReference type="PANTHER" id="PTHR16515:SF49">
    <property type="entry name" value="GASTRULA ZINC FINGER PROTEIN XLCGF49.1-LIKE-RELATED"/>
    <property type="match status" value="1"/>
</dbReference>
<accession>A0A2P8A5B8</accession>
<dbReference type="GO" id="GO:0005634">
    <property type="term" value="C:nucleus"/>
    <property type="evidence" value="ECO:0007669"/>
    <property type="project" value="UniProtKB-SubCell"/>
</dbReference>
<dbReference type="InterPro" id="IPR036236">
    <property type="entry name" value="Znf_C2H2_sf"/>
</dbReference>
<keyword evidence="5" id="KW-0862">Zinc</keyword>
<dbReference type="GO" id="GO:0000981">
    <property type="term" value="F:DNA-binding transcription factor activity, RNA polymerase II-specific"/>
    <property type="evidence" value="ECO:0007669"/>
    <property type="project" value="UniProtKB-ARBA"/>
</dbReference>
<dbReference type="SUPFAM" id="SSF57667">
    <property type="entry name" value="beta-beta-alpha zinc fingers"/>
    <property type="match status" value="2"/>
</dbReference>
<evidence type="ECO:0000256" key="5">
    <source>
        <dbReference type="ARBA" id="ARBA00022833"/>
    </source>
</evidence>
<dbReference type="FunFam" id="3.30.160.60:FF:002157">
    <property type="entry name" value="Transcription factor"/>
    <property type="match status" value="1"/>
</dbReference>
<feature type="domain" description="C2H2-type" evidence="9">
    <location>
        <begin position="330"/>
        <end position="357"/>
    </location>
</feature>
<evidence type="ECO:0000256" key="3">
    <source>
        <dbReference type="ARBA" id="ARBA00022737"/>
    </source>
</evidence>
<dbReference type="GO" id="GO:0000978">
    <property type="term" value="F:RNA polymerase II cis-regulatory region sequence-specific DNA binding"/>
    <property type="evidence" value="ECO:0007669"/>
    <property type="project" value="UniProtKB-ARBA"/>
</dbReference>
<keyword evidence="6" id="KW-0539">Nucleus</keyword>
<dbReference type="AlphaFoldDB" id="A0A2P8A5B8"/>
<evidence type="ECO:0000256" key="7">
    <source>
        <dbReference type="PROSITE-ProRule" id="PRU00042"/>
    </source>
</evidence>
<feature type="domain" description="C2H2-type" evidence="9">
    <location>
        <begin position="358"/>
        <end position="384"/>
    </location>
</feature>
<evidence type="ECO:0000256" key="4">
    <source>
        <dbReference type="ARBA" id="ARBA00022771"/>
    </source>
</evidence>
<feature type="compositionally biased region" description="Polar residues" evidence="8">
    <location>
        <begin position="200"/>
        <end position="225"/>
    </location>
</feature>
<keyword evidence="11" id="KW-1185">Reference proteome</keyword>
<keyword evidence="2" id="KW-0479">Metal-binding</keyword>
<dbReference type="SMART" id="SM00355">
    <property type="entry name" value="ZnF_C2H2"/>
    <property type="match status" value="4"/>
</dbReference>
<dbReference type="EMBL" id="NHZQ01000066">
    <property type="protein sequence ID" value="PSK55646.1"/>
    <property type="molecule type" value="Genomic_DNA"/>
</dbReference>
<dbReference type="Pfam" id="PF00096">
    <property type="entry name" value="zf-C2H2"/>
    <property type="match status" value="3"/>
</dbReference>
<evidence type="ECO:0000259" key="9">
    <source>
        <dbReference type="PROSITE" id="PS50157"/>
    </source>
</evidence>
<dbReference type="GO" id="GO:0008270">
    <property type="term" value="F:zinc ion binding"/>
    <property type="evidence" value="ECO:0007669"/>
    <property type="project" value="UniProtKB-KW"/>
</dbReference>
<reference evidence="10 11" key="1">
    <citation type="submission" date="2017-05" db="EMBL/GenBank/DDBJ databases">
        <title>Draft genome sequence of Elsinoe australis.</title>
        <authorList>
            <person name="Cheng Q."/>
        </authorList>
    </citation>
    <scope>NUCLEOTIDE SEQUENCE [LARGE SCALE GENOMIC DNA]</scope>
    <source>
        <strain evidence="10 11">NL1</strain>
    </source>
</reference>
<evidence type="ECO:0000313" key="11">
    <source>
        <dbReference type="Proteomes" id="UP000243723"/>
    </source>
</evidence>
<sequence length="511" mass="56924">MEVMTQQPVALFQQRQDLYSHMESSMHNNAGLGINNNLDSIIHNFAAPRHDTSFAMMNSHPHISQKSQPSENMNFISDPDPYQMSMDMDMPAYTATAGLPVTTGPVPPPSMPLTIDTSIPLSYARYGRDHGMVNNVPSFNRSFDAPMPWSAVDAAPAPPMAPCYVPPRRDSMPIMGHQRNVASQYPPTPFIKPEVESPMMPQSSYDGSNYSSQAEGYSPTSDDDALSSSFATDIDTLMKVVQAKSTDDSTAQKTVQRTVSSPIRVTKKKYHCTSAGCTKSFMQKTHLDIHVRSHTGIKPFHCKHPFCGQSFSQLGNLKTHERRHTGEKPYTCNLCGKKFAQRGNVNAHRIVHEGIKPFICKLDNCNKHFTQLGNLKSHQNKFHAEAIRNLKFAFYNGNLGPHEKEMWEYFSGLYKNCNKGIKGRGKDRRISKTEEGIKLEDSTLDDMLRRDSLSWESNSSDAGNSSPGMGSFYHPVQSQENLATSMDGLGIRMPHPSFHGSFHAINGNAPF</sequence>
<comment type="caution">
    <text evidence="10">The sequence shown here is derived from an EMBL/GenBank/DDBJ whole genome shotgun (WGS) entry which is preliminary data.</text>
</comment>
<keyword evidence="4 7" id="KW-0863">Zinc-finger</keyword>
<evidence type="ECO:0000313" key="10">
    <source>
        <dbReference type="EMBL" id="PSK55646.1"/>
    </source>
</evidence>
<dbReference type="PROSITE" id="PS50157">
    <property type="entry name" value="ZINC_FINGER_C2H2_2"/>
    <property type="match status" value="4"/>
</dbReference>
<feature type="domain" description="C2H2-type" evidence="9">
    <location>
        <begin position="270"/>
        <end position="299"/>
    </location>
</feature>
<dbReference type="InterPro" id="IPR050331">
    <property type="entry name" value="Zinc_finger"/>
</dbReference>
<dbReference type="InterPro" id="IPR013087">
    <property type="entry name" value="Znf_C2H2_type"/>
</dbReference>
<evidence type="ECO:0000256" key="8">
    <source>
        <dbReference type="SAM" id="MobiDB-lite"/>
    </source>
</evidence>
<dbReference type="PROSITE" id="PS00028">
    <property type="entry name" value="ZINC_FINGER_C2H2_1"/>
    <property type="match status" value="4"/>
</dbReference>
<keyword evidence="3" id="KW-0677">Repeat</keyword>
<feature type="domain" description="C2H2-type" evidence="9">
    <location>
        <begin position="300"/>
        <end position="329"/>
    </location>
</feature>
<evidence type="ECO:0000256" key="6">
    <source>
        <dbReference type="ARBA" id="ARBA00023242"/>
    </source>
</evidence>
<dbReference type="FunFam" id="3.30.160.60:FF:000557">
    <property type="entry name" value="zinc finger and SCAN domain-containing protein 29"/>
    <property type="match status" value="1"/>
</dbReference>
<proteinExistence type="predicted"/>
<dbReference type="OrthoDB" id="427030at2759"/>
<name>A0A2P8A5B8_9PEZI</name>
<dbReference type="Proteomes" id="UP000243723">
    <property type="component" value="Unassembled WGS sequence"/>
</dbReference>
<gene>
    <name evidence="10" type="ORF">B9Z65_4524</name>
</gene>
<dbReference type="STRING" id="40998.A0A2P8A5B8"/>
<dbReference type="PANTHER" id="PTHR16515">
    <property type="entry name" value="PR DOMAIN ZINC FINGER PROTEIN"/>
    <property type="match status" value="1"/>
</dbReference>
<evidence type="ECO:0000256" key="1">
    <source>
        <dbReference type="ARBA" id="ARBA00004123"/>
    </source>
</evidence>
<protein>
    <recommendedName>
        <fullName evidence="9">C2H2-type domain-containing protein</fullName>
    </recommendedName>
</protein>
<feature type="region of interest" description="Disordered" evidence="8">
    <location>
        <begin position="193"/>
        <end position="225"/>
    </location>
</feature>
<evidence type="ECO:0000256" key="2">
    <source>
        <dbReference type="ARBA" id="ARBA00022723"/>
    </source>
</evidence>
<dbReference type="Gene3D" id="3.30.160.60">
    <property type="entry name" value="Classic Zinc Finger"/>
    <property type="match status" value="4"/>
</dbReference>